<dbReference type="Proteomes" id="UP000440978">
    <property type="component" value="Unassembled WGS sequence"/>
</dbReference>
<evidence type="ECO:0000313" key="2">
    <source>
        <dbReference type="EMBL" id="MTT31511.1"/>
    </source>
</evidence>
<dbReference type="NCBIfam" id="TIGR00697">
    <property type="entry name" value="queuosine precursor transporter"/>
    <property type="match status" value="1"/>
</dbReference>
<accession>A0A6N8CNH3</accession>
<sequence>MNQQETIIDVPYRLIILAMLFVTCLITANLCAVKLFSVGSISMTSPIIFYPLTFIILDSMTEIWGKHVAQRIIWIGFLANVVFIGLIQIVLHLPAAPFWHGQQAMETVLGSLPRTVFASLVAYLCSQTLDVTLFSKLKQRTQGRMLWLRSIASTASSQLIDSIMFMFIAFIGVMPITSILTAMSSEYILKFSYSIIGAPLIYLVVYYAKRKQGGNKACQNEASKMMN</sequence>
<name>A0A6N8CNH3_9BACI</name>
<gene>
    <name evidence="2" type="ORF">GMB86_05720</name>
</gene>
<feature type="transmembrane region" description="Helical" evidence="1">
    <location>
        <begin position="158"/>
        <end position="181"/>
    </location>
</feature>
<evidence type="ECO:0000256" key="1">
    <source>
        <dbReference type="HAMAP-Rule" id="MF_02088"/>
    </source>
</evidence>
<dbReference type="PANTHER" id="PTHR34300">
    <property type="entry name" value="QUEUOSINE PRECURSOR TRANSPORTER-RELATED"/>
    <property type="match status" value="1"/>
</dbReference>
<keyword evidence="1" id="KW-1003">Cell membrane</keyword>
<evidence type="ECO:0000313" key="3">
    <source>
        <dbReference type="Proteomes" id="UP000440978"/>
    </source>
</evidence>
<comment type="caution">
    <text evidence="2">The sequence shown here is derived from an EMBL/GenBank/DDBJ whole genome shotgun (WGS) entry which is preliminary data.</text>
</comment>
<keyword evidence="1" id="KW-0812">Transmembrane</keyword>
<feature type="transmembrane region" description="Helical" evidence="1">
    <location>
        <begin position="12"/>
        <end position="35"/>
    </location>
</feature>
<comment type="similarity">
    <text evidence="1">Belongs to the vitamin uptake transporter (VUT/ECF) (TC 2.A.88) family. Q precursor transporter subfamily.</text>
</comment>
<protein>
    <recommendedName>
        <fullName evidence="1">Probable queuosine precursor transporter</fullName>
        <shortName evidence="1">Q precursor transporter</shortName>
    </recommendedName>
</protein>
<dbReference type="EMBL" id="WNHB01000007">
    <property type="protein sequence ID" value="MTT31511.1"/>
    <property type="molecule type" value="Genomic_DNA"/>
</dbReference>
<dbReference type="GO" id="GO:0022857">
    <property type="term" value="F:transmembrane transporter activity"/>
    <property type="evidence" value="ECO:0007669"/>
    <property type="project" value="UniProtKB-UniRule"/>
</dbReference>
<keyword evidence="3" id="KW-1185">Reference proteome</keyword>
<keyword evidence="1" id="KW-0813">Transport</keyword>
<organism evidence="2 3">
    <name type="scientific">Terrilactibacillus tamarindi</name>
    <dbReference type="NCBI Taxonomy" id="2599694"/>
    <lineage>
        <taxon>Bacteria</taxon>
        <taxon>Bacillati</taxon>
        <taxon>Bacillota</taxon>
        <taxon>Bacilli</taxon>
        <taxon>Bacillales</taxon>
        <taxon>Bacillaceae</taxon>
        <taxon>Terrilactibacillus</taxon>
    </lineage>
</organism>
<keyword evidence="1" id="KW-0472">Membrane</keyword>
<comment type="subcellular location">
    <subcellularLocation>
        <location evidence="1">Cell membrane</location>
        <topology evidence="1">Multi-pass membrane protein</topology>
    </subcellularLocation>
</comment>
<dbReference type="OrthoDB" id="9805479at2"/>
<reference evidence="2 3" key="1">
    <citation type="submission" date="2019-11" db="EMBL/GenBank/DDBJ databases">
        <title>Terrilactibacillus tamarindus sp. nov. BCM23-1 isolated from bark of Tamarindus indica.</title>
        <authorList>
            <person name="Kingkaew E."/>
            <person name="Tanasupawat S."/>
        </authorList>
    </citation>
    <scope>NUCLEOTIDE SEQUENCE [LARGE SCALE GENOMIC DNA]</scope>
    <source>
        <strain evidence="2 3">BCM23-1</strain>
    </source>
</reference>
<dbReference type="AlphaFoldDB" id="A0A6N8CNH3"/>
<dbReference type="PANTHER" id="PTHR34300:SF2">
    <property type="entry name" value="QUEUOSINE PRECURSOR TRANSPORTER-RELATED"/>
    <property type="match status" value="1"/>
</dbReference>
<comment type="function">
    <text evidence="1">Involved in the import of queuosine (Q) precursors, required for Q precursor salvage.</text>
</comment>
<dbReference type="InterPro" id="IPR003744">
    <property type="entry name" value="YhhQ"/>
</dbReference>
<dbReference type="Pfam" id="PF02592">
    <property type="entry name" value="Vut_1"/>
    <property type="match status" value="1"/>
</dbReference>
<dbReference type="RefSeq" id="WP_155217667.1">
    <property type="nucleotide sequence ID" value="NZ_WNHB01000007.1"/>
</dbReference>
<keyword evidence="1" id="KW-1133">Transmembrane helix</keyword>
<dbReference type="HAMAP" id="MF_02088">
    <property type="entry name" value="Q_prec_transport"/>
    <property type="match status" value="1"/>
</dbReference>
<dbReference type="GO" id="GO:0005886">
    <property type="term" value="C:plasma membrane"/>
    <property type="evidence" value="ECO:0007669"/>
    <property type="project" value="UniProtKB-SubCell"/>
</dbReference>
<feature type="transmembrane region" description="Helical" evidence="1">
    <location>
        <begin position="187"/>
        <end position="208"/>
    </location>
</feature>
<feature type="transmembrane region" description="Helical" evidence="1">
    <location>
        <begin position="72"/>
        <end position="95"/>
    </location>
</feature>
<proteinExistence type="inferred from homology"/>